<dbReference type="Pfam" id="PF00080">
    <property type="entry name" value="Sod_Cu"/>
    <property type="match status" value="1"/>
</dbReference>
<dbReference type="Gene3D" id="2.60.40.200">
    <property type="entry name" value="Superoxide dismutase, copper/zinc binding domain"/>
    <property type="match status" value="1"/>
</dbReference>
<evidence type="ECO:0000256" key="5">
    <source>
        <dbReference type="ARBA" id="ARBA00023002"/>
    </source>
</evidence>
<evidence type="ECO:0000256" key="6">
    <source>
        <dbReference type="ARBA" id="ARBA00049204"/>
    </source>
</evidence>
<keyword evidence="5" id="KW-0560">Oxidoreductase</keyword>
<evidence type="ECO:0000256" key="2">
    <source>
        <dbReference type="ARBA" id="ARBA00022723"/>
    </source>
</evidence>
<feature type="domain" description="Superoxide dismutase copper/zinc binding" evidence="8">
    <location>
        <begin position="92"/>
        <end position="226"/>
    </location>
</feature>
<organism evidence="9 10">
    <name type="scientific">Loxostege sticticalis</name>
    <name type="common">Beet webworm moth</name>
    <dbReference type="NCBI Taxonomy" id="481309"/>
    <lineage>
        <taxon>Eukaryota</taxon>
        <taxon>Metazoa</taxon>
        <taxon>Ecdysozoa</taxon>
        <taxon>Arthropoda</taxon>
        <taxon>Hexapoda</taxon>
        <taxon>Insecta</taxon>
        <taxon>Pterygota</taxon>
        <taxon>Neoptera</taxon>
        <taxon>Endopterygota</taxon>
        <taxon>Lepidoptera</taxon>
        <taxon>Glossata</taxon>
        <taxon>Ditrysia</taxon>
        <taxon>Pyraloidea</taxon>
        <taxon>Crambidae</taxon>
        <taxon>Pyraustinae</taxon>
        <taxon>Loxostege</taxon>
    </lineage>
</organism>
<feature type="region of interest" description="Disordered" evidence="7">
    <location>
        <begin position="256"/>
        <end position="277"/>
    </location>
</feature>
<keyword evidence="4" id="KW-0049">Antioxidant</keyword>
<comment type="caution">
    <text evidence="9">The sequence shown here is derived from an EMBL/GenBank/DDBJ whole genome shotgun (WGS) entry which is preliminary data.</text>
</comment>
<feature type="region of interest" description="Disordered" evidence="7">
    <location>
        <begin position="138"/>
        <end position="163"/>
    </location>
</feature>
<protein>
    <recommendedName>
        <fullName evidence="1">superoxide dismutase</fullName>
        <ecNumber evidence="1">1.15.1.1</ecNumber>
    </recommendedName>
</protein>
<sequence length="286" mass="30496">MLSSKLEVLVDFGDKPEPQLLEKTLSELKLRDGIHEAVFKDGAIMVETSLPSTEVLDVVTKTSGKRAVLQGFGETQSAVAMISSQSCCKANVMGVIRFQQSEEGPLVADGSIDGLSPSSLHGLHVHDAGDLSQGCESIGGHYNPYGSPHGGPEDPQDRRHAGDLGNIVADENGRATFRILDNVLKVWDIVGRSVAVTEKKDDLGRGSSPSSRVDGDSGTPIACGIIARSAGIFQNPKRICACDGVVVWDERDRPIAGKGRRRDTGDAGDKDSCCRKETQKKPCCKV</sequence>
<evidence type="ECO:0000256" key="4">
    <source>
        <dbReference type="ARBA" id="ARBA00022862"/>
    </source>
</evidence>
<name>A0ABR3H1A5_LOXSC</name>
<evidence type="ECO:0000313" key="9">
    <source>
        <dbReference type="EMBL" id="KAL0858594.1"/>
    </source>
</evidence>
<evidence type="ECO:0000256" key="3">
    <source>
        <dbReference type="ARBA" id="ARBA00022833"/>
    </source>
</evidence>
<dbReference type="PRINTS" id="PR00068">
    <property type="entry name" value="CUZNDISMTASE"/>
</dbReference>
<feature type="compositionally biased region" description="Basic and acidic residues" evidence="7">
    <location>
        <begin position="151"/>
        <end position="162"/>
    </location>
</feature>
<dbReference type="InterPro" id="IPR001424">
    <property type="entry name" value="SOD_Cu_Zn_dom"/>
</dbReference>
<gene>
    <name evidence="9" type="ORF">ABMA27_012431</name>
</gene>
<dbReference type="PANTHER" id="PTHR10003">
    <property type="entry name" value="SUPEROXIDE DISMUTASE CU-ZN -RELATED"/>
    <property type="match status" value="1"/>
</dbReference>
<evidence type="ECO:0000313" key="10">
    <source>
        <dbReference type="Proteomes" id="UP001549920"/>
    </source>
</evidence>
<proteinExistence type="predicted"/>
<feature type="region of interest" description="Disordered" evidence="7">
    <location>
        <begin position="199"/>
        <end position="218"/>
    </location>
</feature>
<dbReference type="EC" id="1.15.1.1" evidence="1"/>
<accession>A0ABR3H1A5</accession>
<reference evidence="9 10" key="1">
    <citation type="submission" date="2024-06" db="EMBL/GenBank/DDBJ databases">
        <title>A chromosome-level genome assembly of beet webworm, Loxostege sticticalis.</title>
        <authorList>
            <person name="Zhang Y."/>
        </authorList>
    </citation>
    <scope>NUCLEOTIDE SEQUENCE [LARGE SCALE GENOMIC DNA]</scope>
    <source>
        <strain evidence="9">AQ026</strain>
        <tissue evidence="9">Whole body</tissue>
    </source>
</reference>
<evidence type="ECO:0000256" key="1">
    <source>
        <dbReference type="ARBA" id="ARBA00012682"/>
    </source>
</evidence>
<feature type="compositionally biased region" description="Basic and acidic residues" evidence="7">
    <location>
        <begin position="262"/>
        <end position="277"/>
    </location>
</feature>
<evidence type="ECO:0000256" key="7">
    <source>
        <dbReference type="SAM" id="MobiDB-lite"/>
    </source>
</evidence>
<keyword evidence="10" id="KW-1185">Reference proteome</keyword>
<keyword evidence="2" id="KW-0479">Metal-binding</keyword>
<comment type="catalytic activity">
    <reaction evidence="6">
        <text>2 superoxide + 2 H(+) = H2O2 + O2</text>
        <dbReference type="Rhea" id="RHEA:20696"/>
        <dbReference type="ChEBI" id="CHEBI:15378"/>
        <dbReference type="ChEBI" id="CHEBI:15379"/>
        <dbReference type="ChEBI" id="CHEBI:16240"/>
        <dbReference type="ChEBI" id="CHEBI:18421"/>
        <dbReference type="EC" id="1.15.1.1"/>
    </reaction>
</comment>
<evidence type="ECO:0000259" key="8">
    <source>
        <dbReference type="Pfam" id="PF00080"/>
    </source>
</evidence>
<dbReference type="EMBL" id="JBEUOH010000030">
    <property type="protein sequence ID" value="KAL0858594.1"/>
    <property type="molecule type" value="Genomic_DNA"/>
</dbReference>
<dbReference type="CDD" id="cd00305">
    <property type="entry name" value="Cu-Zn_Superoxide_Dismutase"/>
    <property type="match status" value="1"/>
</dbReference>
<dbReference type="InterPro" id="IPR036423">
    <property type="entry name" value="SOD-like_Cu/Zn_dom_sf"/>
</dbReference>
<keyword evidence="3" id="KW-0862">Zinc</keyword>
<dbReference type="SUPFAM" id="SSF49329">
    <property type="entry name" value="Cu,Zn superoxide dismutase-like"/>
    <property type="match status" value="1"/>
</dbReference>
<dbReference type="Proteomes" id="UP001549920">
    <property type="component" value="Unassembled WGS sequence"/>
</dbReference>
<dbReference type="InterPro" id="IPR024134">
    <property type="entry name" value="SOD_Cu/Zn_/chaperone"/>
</dbReference>